<feature type="region of interest" description="Disordered" evidence="1">
    <location>
        <begin position="63"/>
        <end position="88"/>
    </location>
</feature>
<keyword evidence="4" id="KW-1185">Reference proteome</keyword>
<feature type="transmembrane region" description="Helical" evidence="2">
    <location>
        <begin position="37"/>
        <end position="59"/>
    </location>
</feature>
<dbReference type="Proteomes" id="UP000066480">
    <property type="component" value="Chromosome"/>
</dbReference>
<dbReference type="EMBL" id="CP011112">
    <property type="protein sequence ID" value="AKU16840.1"/>
    <property type="molecule type" value="Genomic_DNA"/>
</dbReference>
<reference evidence="3 4" key="1">
    <citation type="submission" date="2015-03" db="EMBL/GenBank/DDBJ databases">
        <title>Luteipulveratus halotolerans sp. nov., a novel actinobacterium (Dermacoccaceae) from Sarawak, Malaysia.</title>
        <authorList>
            <person name="Juboi H."/>
            <person name="Basik A."/>
            <person name="Shamsul S.S."/>
            <person name="Arnold P."/>
            <person name="Schmitt E.K."/>
            <person name="Sanglier J.-J."/>
            <person name="Yeo T."/>
        </authorList>
    </citation>
    <scope>NUCLEOTIDE SEQUENCE [LARGE SCALE GENOMIC DNA]</scope>
    <source>
        <strain evidence="3 4">MN07-A0370</strain>
    </source>
</reference>
<keyword evidence="2" id="KW-0472">Membrane</keyword>
<organism evidence="3 4">
    <name type="scientific">Luteipulveratus mongoliensis</name>
    <dbReference type="NCBI Taxonomy" id="571913"/>
    <lineage>
        <taxon>Bacteria</taxon>
        <taxon>Bacillati</taxon>
        <taxon>Actinomycetota</taxon>
        <taxon>Actinomycetes</taxon>
        <taxon>Micrococcales</taxon>
        <taxon>Dermacoccaceae</taxon>
        <taxon>Luteipulveratus</taxon>
    </lineage>
</organism>
<dbReference type="RefSeq" id="WP_052592610.1">
    <property type="nucleotide sequence ID" value="NZ_CP011112.1"/>
</dbReference>
<evidence type="ECO:0000256" key="1">
    <source>
        <dbReference type="SAM" id="MobiDB-lite"/>
    </source>
</evidence>
<accession>A0A0K1JJU2</accession>
<dbReference type="KEGG" id="lmoi:VV02_14800"/>
<evidence type="ECO:0000313" key="3">
    <source>
        <dbReference type="EMBL" id="AKU16840.1"/>
    </source>
</evidence>
<name>A0A0K1JJU2_9MICO</name>
<protein>
    <submittedName>
        <fullName evidence="3">Uncharacterized protein</fullName>
    </submittedName>
</protein>
<dbReference type="AlphaFoldDB" id="A0A0K1JJU2"/>
<keyword evidence="2" id="KW-1133">Transmembrane helix</keyword>
<proteinExistence type="predicted"/>
<dbReference type="STRING" id="571913.VV02_14800"/>
<evidence type="ECO:0000313" key="4">
    <source>
        <dbReference type="Proteomes" id="UP000066480"/>
    </source>
</evidence>
<evidence type="ECO:0000256" key="2">
    <source>
        <dbReference type="SAM" id="Phobius"/>
    </source>
</evidence>
<keyword evidence="2" id="KW-0812">Transmembrane</keyword>
<gene>
    <name evidence="3" type="ORF">VV02_14800</name>
</gene>
<sequence>MTRDPLTLLQNTEPDAMEVDSTVVMRRGRQLRRRRRAGAATVGAGAAAVVGAVALSLTWNGSTTRPGLSGASSPTSSSDWSGSWSFFEDDPTTPAGDVAMDLAGRRTVYRIGHSDAGYTAARMTDVGATPLPLSVRGPGGTMVFKDGSLTVLVAPIPGDTSNALDFFTPEPKDMPTTGESRGVKLGDGSAAYVSATSHPIDQVRAVTWQTRAGTLGSLLSSERAVSATGVLAFASSSGSTWGLFAPSYAGAAGAIAPMNECRSENVEPLNGGMIIEPTGAPSARATYAGGTRVFRVACVVPHGASGLRVTASDAARPYAHHEVKPIAGTSWDLVMVSGEIPLKGTERRFGPDKDVTEVSYLDSNDQRVYRSLANA</sequence>
<feature type="compositionally biased region" description="Low complexity" evidence="1">
    <location>
        <begin position="69"/>
        <end position="85"/>
    </location>
</feature>